<dbReference type="EMBL" id="HACG01045584">
    <property type="protein sequence ID" value="CEK92449.1"/>
    <property type="molecule type" value="Transcribed_RNA"/>
</dbReference>
<accession>A0A0B7BHR1</accession>
<feature type="region of interest" description="Disordered" evidence="1">
    <location>
        <begin position="115"/>
        <end position="166"/>
    </location>
</feature>
<evidence type="ECO:0000313" key="5">
    <source>
        <dbReference type="EMBL" id="CEK92446.1"/>
    </source>
</evidence>
<proteinExistence type="predicted"/>
<dbReference type="EMBL" id="HACG01045581">
    <property type="protein sequence ID" value="CEK92446.1"/>
    <property type="molecule type" value="Transcribed_RNA"/>
</dbReference>
<feature type="transmembrane region" description="Helical" evidence="2">
    <location>
        <begin position="37"/>
        <end position="57"/>
    </location>
</feature>
<evidence type="ECO:0000256" key="1">
    <source>
        <dbReference type="SAM" id="MobiDB-lite"/>
    </source>
</evidence>
<dbReference type="EMBL" id="HACG01045580">
    <property type="protein sequence ID" value="CEK92445.1"/>
    <property type="molecule type" value="Transcribed_RNA"/>
</dbReference>
<organism evidence="3">
    <name type="scientific">Arion vulgaris</name>
    <dbReference type="NCBI Taxonomy" id="1028688"/>
    <lineage>
        <taxon>Eukaryota</taxon>
        <taxon>Metazoa</taxon>
        <taxon>Spiralia</taxon>
        <taxon>Lophotrochozoa</taxon>
        <taxon>Mollusca</taxon>
        <taxon>Gastropoda</taxon>
        <taxon>Heterobranchia</taxon>
        <taxon>Euthyneura</taxon>
        <taxon>Panpulmonata</taxon>
        <taxon>Eupulmonata</taxon>
        <taxon>Stylommatophora</taxon>
        <taxon>Helicina</taxon>
        <taxon>Arionoidea</taxon>
        <taxon>Arionidae</taxon>
        <taxon>Arion</taxon>
    </lineage>
</organism>
<gene>
    <name evidence="3" type="primary">ORF188296</name>
    <name evidence="4" type="synonym">ORF188310</name>
    <name evidence="5" type="synonym">ORF188312</name>
    <name evidence="6" type="synonym">ORF188322</name>
</gene>
<keyword evidence="2" id="KW-0472">Membrane</keyword>
<evidence type="ECO:0000313" key="6">
    <source>
        <dbReference type="EMBL" id="CEK92449.1"/>
    </source>
</evidence>
<name>A0A0B7BHR1_9EUPU</name>
<reference evidence="3" key="1">
    <citation type="submission" date="2014-12" db="EMBL/GenBank/DDBJ databases">
        <title>Insight into the proteome of Arion vulgaris.</title>
        <authorList>
            <person name="Aradska J."/>
            <person name="Bulat T."/>
            <person name="Smidak R."/>
            <person name="Sarate P."/>
            <person name="Gangsoo J."/>
            <person name="Sialana F."/>
            <person name="Bilban M."/>
            <person name="Lubec G."/>
        </authorList>
    </citation>
    <scope>NUCLEOTIDE SEQUENCE</scope>
    <source>
        <tissue evidence="3">Skin</tissue>
    </source>
</reference>
<dbReference type="EMBL" id="HACG01045578">
    <property type="protein sequence ID" value="CEK92443.1"/>
    <property type="molecule type" value="Transcribed_RNA"/>
</dbReference>
<keyword evidence="2" id="KW-0812">Transmembrane</keyword>
<evidence type="ECO:0000313" key="4">
    <source>
        <dbReference type="EMBL" id="CEK92445.1"/>
    </source>
</evidence>
<evidence type="ECO:0000256" key="2">
    <source>
        <dbReference type="SAM" id="Phobius"/>
    </source>
</evidence>
<protein>
    <submittedName>
        <fullName evidence="3">Uncharacterized protein</fullName>
    </submittedName>
</protein>
<feature type="compositionally biased region" description="Polar residues" evidence="1">
    <location>
        <begin position="125"/>
        <end position="140"/>
    </location>
</feature>
<sequence length="296" mass="33025">MYEIPATSTQNRIPGIYRQSTRQSVVLRSQKLPMGRWHMKSLVVTTGLLLLMFYYVYKMDLQPGSKTRKRDLVVRPGKPYKSPYSRRRHTKQYKDATSNLPLSVSSSGSALHFVKKSETKVNKPKLSSPQLLRSSETVGTTAKVHHHTEKYSGVSKGKTQENVRPLSPTLSEQKPVLDILKTKRKTDNSNSRVRIPGVSVKGLQETHIVDQNVVKSLVSTGGLMHQLSQKPQDSPLKVYSAAVHNATGMLTGNRKIVAPLEVGSKIISKNVMKMKPDIIEGLPRPQSLNQIPKLSN</sequence>
<dbReference type="AlphaFoldDB" id="A0A0B7BHR1"/>
<keyword evidence="2" id="KW-1133">Transmembrane helix</keyword>
<evidence type="ECO:0000313" key="3">
    <source>
        <dbReference type="EMBL" id="CEK92443.1"/>
    </source>
</evidence>